<proteinExistence type="predicted"/>
<organism evidence="2 3">
    <name type="scientific">Steinernema glaseri</name>
    <dbReference type="NCBI Taxonomy" id="37863"/>
    <lineage>
        <taxon>Eukaryota</taxon>
        <taxon>Metazoa</taxon>
        <taxon>Ecdysozoa</taxon>
        <taxon>Nematoda</taxon>
        <taxon>Chromadorea</taxon>
        <taxon>Rhabditida</taxon>
        <taxon>Tylenchina</taxon>
        <taxon>Panagrolaimomorpha</taxon>
        <taxon>Strongyloidoidea</taxon>
        <taxon>Steinernematidae</taxon>
        <taxon>Steinernema</taxon>
    </lineage>
</organism>
<evidence type="ECO:0000313" key="2">
    <source>
        <dbReference type="Proteomes" id="UP000095287"/>
    </source>
</evidence>
<name>A0A1I8A208_9BILA</name>
<dbReference type="Proteomes" id="UP000095287">
    <property type="component" value="Unplaced"/>
</dbReference>
<feature type="signal peptide" evidence="1">
    <location>
        <begin position="1"/>
        <end position="16"/>
    </location>
</feature>
<keyword evidence="2" id="KW-1185">Reference proteome</keyword>
<accession>A0A1I8A208</accession>
<evidence type="ECO:0000313" key="3">
    <source>
        <dbReference type="WBParaSite" id="L893_g31786.t1"/>
    </source>
</evidence>
<reference evidence="3" key="1">
    <citation type="submission" date="2016-11" db="UniProtKB">
        <authorList>
            <consortium name="WormBaseParasite"/>
        </authorList>
    </citation>
    <scope>IDENTIFICATION</scope>
</reference>
<protein>
    <submittedName>
        <fullName evidence="3">ZP domain-containing protein</fullName>
    </submittedName>
</protein>
<dbReference type="WBParaSite" id="L893_g31786.t1">
    <property type="protein sequence ID" value="L893_g31786.t1"/>
    <property type="gene ID" value="L893_g31786"/>
</dbReference>
<evidence type="ECO:0000256" key="1">
    <source>
        <dbReference type="SAM" id="SignalP"/>
    </source>
</evidence>
<dbReference type="AlphaFoldDB" id="A0A1I8A208"/>
<feature type="chain" id="PRO_5009314088" evidence="1">
    <location>
        <begin position="17"/>
        <end position="141"/>
    </location>
</feature>
<sequence length="141" mass="15652">MLIDVFGLWTIVLLAAIFLTPRDNLDSPTLNSDVQNKSGFVCLKQTEGSQAITLCTSQSRAHFYEGYVQLTRRNEIRDTDCLLPEKGRNLLGDHSSSLIRFLGLNYQPGLSMSISVANIVVKHDTLNLCKRIRIVSASLLG</sequence>
<keyword evidence="1" id="KW-0732">Signal</keyword>